<gene>
    <name evidence="11" type="primary">fliL</name>
    <name evidence="11" type="ORF">TKV_c13470</name>
</gene>
<evidence type="ECO:0000256" key="4">
    <source>
        <dbReference type="ARBA" id="ARBA00022475"/>
    </source>
</evidence>
<dbReference type="eggNOG" id="COG1580">
    <property type="taxonomic scope" value="Bacteria"/>
</dbReference>
<dbReference type="Pfam" id="PF03748">
    <property type="entry name" value="FliL"/>
    <property type="match status" value="1"/>
</dbReference>
<comment type="similarity">
    <text evidence="3 10">Belongs to the FliL family.</text>
</comment>
<protein>
    <recommendedName>
        <fullName evidence="10">Flagellar protein FliL</fullName>
    </recommendedName>
</protein>
<keyword evidence="5 10" id="KW-0145">Chemotaxis</keyword>
<dbReference type="GO" id="GO:0071978">
    <property type="term" value="P:bacterial-type flagellum-dependent swarming motility"/>
    <property type="evidence" value="ECO:0007669"/>
    <property type="project" value="TreeGrafter"/>
</dbReference>
<accession>A0A097ART6</accession>
<organism evidence="11 12">
    <name type="scientific">Thermoanaerobacter kivui</name>
    <name type="common">Acetogenium kivui</name>
    <dbReference type="NCBI Taxonomy" id="2325"/>
    <lineage>
        <taxon>Bacteria</taxon>
        <taxon>Bacillati</taxon>
        <taxon>Bacillota</taxon>
        <taxon>Clostridia</taxon>
        <taxon>Thermoanaerobacterales</taxon>
        <taxon>Thermoanaerobacteraceae</taxon>
        <taxon>Thermoanaerobacter</taxon>
    </lineage>
</organism>
<dbReference type="InterPro" id="IPR005503">
    <property type="entry name" value="FliL"/>
</dbReference>
<sequence>MNTKTILIAVVAAVLSFGIAFVYFNNFAFTNKPKEITYYNYSPGGEFITNLKGDGKFVKATIELQVADKNILKTLEERNPQIRDLIIQILRGKTEQDVEGPEGQEKLKNDIKNEINKIIGEGKIVNVYFDEFIVQ</sequence>
<keyword evidence="9 10" id="KW-0472">Membrane</keyword>
<keyword evidence="11" id="KW-0966">Cell projection</keyword>
<keyword evidence="7 10" id="KW-0283">Flagellar rotation</keyword>
<dbReference type="RefSeq" id="WP_003869164.1">
    <property type="nucleotide sequence ID" value="NZ_CP009170.1"/>
</dbReference>
<dbReference type="PANTHER" id="PTHR35091:SF2">
    <property type="entry name" value="FLAGELLAR PROTEIN FLIL"/>
    <property type="match status" value="1"/>
</dbReference>
<evidence type="ECO:0000256" key="7">
    <source>
        <dbReference type="ARBA" id="ARBA00022779"/>
    </source>
</evidence>
<comment type="subcellular location">
    <subcellularLocation>
        <location evidence="2">Cell membrane</location>
        <topology evidence="2">Single-pass membrane protein</topology>
    </subcellularLocation>
</comment>
<dbReference type="STRING" id="2325.TKV_c13470"/>
<name>A0A097ART6_THEKI</name>
<evidence type="ECO:0000313" key="11">
    <source>
        <dbReference type="EMBL" id="AIS52518.1"/>
    </source>
</evidence>
<evidence type="ECO:0000256" key="2">
    <source>
        <dbReference type="ARBA" id="ARBA00004162"/>
    </source>
</evidence>
<reference evidence="12" key="1">
    <citation type="journal article" date="2015" name="Genome Announc.">
        <title>Whole-Genome Sequences of 80 Environmental and Clinical Isolates of Burkholderia pseudomallei.</title>
        <authorList>
            <person name="Johnson S.L."/>
            <person name="Baker A.L."/>
            <person name="Chain P.S."/>
            <person name="Currie B.J."/>
            <person name="Daligault H.E."/>
            <person name="Davenport K.W."/>
            <person name="Davis C.B."/>
            <person name="Inglis T.J."/>
            <person name="Kaestli M."/>
            <person name="Koren S."/>
            <person name="Mayo M."/>
            <person name="Merritt A.J."/>
            <person name="Price E.P."/>
            <person name="Sarovich D.S."/>
            <person name="Warner J."/>
            <person name="Rosovitz M.J."/>
        </authorList>
    </citation>
    <scope>NUCLEOTIDE SEQUENCE [LARGE SCALE GENOMIC DNA]</scope>
    <source>
        <strain evidence="12">DSM 2030</strain>
    </source>
</reference>
<evidence type="ECO:0000256" key="6">
    <source>
        <dbReference type="ARBA" id="ARBA00022692"/>
    </source>
</evidence>
<dbReference type="GO" id="GO:0005886">
    <property type="term" value="C:plasma membrane"/>
    <property type="evidence" value="ECO:0007669"/>
    <property type="project" value="UniProtKB-SubCell"/>
</dbReference>
<dbReference type="AlphaFoldDB" id="A0A097ART6"/>
<comment type="function">
    <text evidence="1 10">Controls the rotational direction of flagella during chemotaxis.</text>
</comment>
<evidence type="ECO:0000256" key="1">
    <source>
        <dbReference type="ARBA" id="ARBA00002254"/>
    </source>
</evidence>
<evidence type="ECO:0000256" key="8">
    <source>
        <dbReference type="ARBA" id="ARBA00022989"/>
    </source>
</evidence>
<evidence type="ECO:0000313" key="12">
    <source>
        <dbReference type="Proteomes" id="UP000029669"/>
    </source>
</evidence>
<dbReference type="GO" id="GO:0009425">
    <property type="term" value="C:bacterial-type flagellum basal body"/>
    <property type="evidence" value="ECO:0007669"/>
    <property type="project" value="InterPro"/>
</dbReference>
<feature type="transmembrane region" description="Helical" evidence="10">
    <location>
        <begin position="6"/>
        <end position="24"/>
    </location>
</feature>
<keyword evidence="6 10" id="KW-0812">Transmembrane</keyword>
<dbReference type="Proteomes" id="UP000029669">
    <property type="component" value="Chromosome"/>
</dbReference>
<keyword evidence="4 10" id="KW-1003">Cell membrane</keyword>
<evidence type="ECO:0000256" key="9">
    <source>
        <dbReference type="ARBA" id="ARBA00023136"/>
    </source>
</evidence>
<keyword evidence="8 10" id="KW-1133">Transmembrane helix</keyword>
<dbReference type="HOGENOM" id="CLU_099018_2_3_9"/>
<keyword evidence="11" id="KW-0282">Flagellum</keyword>
<evidence type="ECO:0000256" key="3">
    <source>
        <dbReference type="ARBA" id="ARBA00008281"/>
    </source>
</evidence>
<proteinExistence type="inferred from homology"/>
<dbReference type="KEGG" id="tki:TKV_c13470"/>
<evidence type="ECO:0000256" key="5">
    <source>
        <dbReference type="ARBA" id="ARBA00022500"/>
    </source>
</evidence>
<evidence type="ECO:0000256" key="10">
    <source>
        <dbReference type="RuleBase" id="RU364125"/>
    </source>
</evidence>
<keyword evidence="11" id="KW-0969">Cilium</keyword>
<dbReference type="EMBL" id="CP009170">
    <property type="protein sequence ID" value="AIS52518.1"/>
    <property type="molecule type" value="Genomic_DNA"/>
</dbReference>
<keyword evidence="12" id="KW-1185">Reference proteome</keyword>
<dbReference type="GO" id="GO:0006935">
    <property type="term" value="P:chemotaxis"/>
    <property type="evidence" value="ECO:0007669"/>
    <property type="project" value="UniProtKB-KW"/>
</dbReference>
<dbReference type="OrthoDB" id="166089at2"/>
<dbReference type="PANTHER" id="PTHR35091">
    <property type="entry name" value="FLAGELLAR PROTEIN FLIL"/>
    <property type="match status" value="1"/>
</dbReference>